<comment type="caution">
    <text evidence="10">The sequence shown here is derived from an EMBL/GenBank/DDBJ whole genome shotgun (WGS) entry which is preliminary data.</text>
</comment>
<dbReference type="GO" id="GO:0010008">
    <property type="term" value="C:endosome membrane"/>
    <property type="evidence" value="ECO:0007669"/>
    <property type="project" value="UniProtKB-SubCell"/>
</dbReference>
<evidence type="ECO:0000313" key="10">
    <source>
        <dbReference type="EMBL" id="KAG2452733.1"/>
    </source>
</evidence>
<comment type="similarity">
    <text evidence="3">Belongs to the nonaspanin (TM9SF) (TC 9.A.2) family.</text>
</comment>
<evidence type="ECO:0000256" key="5">
    <source>
        <dbReference type="ARBA" id="ARBA00022729"/>
    </source>
</evidence>
<dbReference type="InterPro" id="IPR004240">
    <property type="entry name" value="EMP70"/>
</dbReference>
<feature type="region of interest" description="Disordered" evidence="9">
    <location>
        <begin position="22"/>
        <end position="63"/>
    </location>
</feature>
<evidence type="ECO:0000256" key="1">
    <source>
        <dbReference type="ARBA" id="ARBA00004337"/>
    </source>
</evidence>
<sequence length="323" mass="33772">MALRSNSLDMVGDARCDWHPASAPNGLPISRGSSARSSRTFSPVVGSTSPAETPSLPDNIDLDFKPASPLAPQGQQASFNPMFSAFDPIPCLLAAAFAGSRVGAARPAASYDPFAAFYTAPLAEQQVRTVRRDLQKYESLVVEGGGGPDSREEEGWKLVVGDVFHPPANSASLAVRVRDMVGDARCDWHPASAPNGLPISRGSSARSSRAFSPVVGSTSPAETPSLPDNIDLDFKPASPLAPQGQQAASFNPMFSAFDPIPCLLAAAFAGSGVGAARPAASYDPFAAFYTAPLAEQQVDWGTWRPLYARGSSSGCGSGLWGRQ</sequence>
<evidence type="ECO:0000256" key="6">
    <source>
        <dbReference type="ARBA" id="ARBA00022753"/>
    </source>
</evidence>
<proteinExistence type="inferred from homology"/>
<dbReference type="Pfam" id="PF02990">
    <property type="entry name" value="EMP70"/>
    <property type="match status" value="1"/>
</dbReference>
<evidence type="ECO:0000256" key="8">
    <source>
        <dbReference type="ARBA" id="ARBA00023136"/>
    </source>
</evidence>
<organism evidence="10 11">
    <name type="scientific">Chlamydomonas schloesseri</name>
    <dbReference type="NCBI Taxonomy" id="2026947"/>
    <lineage>
        <taxon>Eukaryota</taxon>
        <taxon>Viridiplantae</taxon>
        <taxon>Chlorophyta</taxon>
        <taxon>core chlorophytes</taxon>
        <taxon>Chlorophyceae</taxon>
        <taxon>CS clade</taxon>
        <taxon>Chlamydomonadales</taxon>
        <taxon>Chlamydomonadaceae</taxon>
        <taxon>Chlamydomonas</taxon>
    </lineage>
</organism>
<keyword evidence="6" id="KW-0967">Endosome</keyword>
<dbReference type="AlphaFoldDB" id="A0A835WSZ5"/>
<feature type="compositionally biased region" description="Polar residues" evidence="9">
    <location>
        <begin position="31"/>
        <end position="52"/>
    </location>
</feature>
<evidence type="ECO:0000313" key="11">
    <source>
        <dbReference type="Proteomes" id="UP000613740"/>
    </source>
</evidence>
<keyword evidence="4" id="KW-0812">Transmembrane</keyword>
<gene>
    <name evidence="10" type="ORF">HYH02_002963</name>
</gene>
<evidence type="ECO:0000256" key="9">
    <source>
        <dbReference type="SAM" id="MobiDB-lite"/>
    </source>
</evidence>
<keyword evidence="5" id="KW-0732">Signal</keyword>
<dbReference type="GO" id="GO:0000139">
    <property type="term" value="C:Golgi membrane"/>
    <property type="evidence" value="ECO:0007669"/>
    <property type="project" value="UniProtKB-SubCell"/>
</dbReference>
<dbReference type="OrthoDB" id="555918at2759"/>
<dbReference type="Proteomes" id="UP000613740">
    <property type="component" value="Unassembled WGS sequence"/>
</dbReference>
<evidence type="ECO:0000256" key="4">
    <source>
        <dbReference type="ARBA" id="ARBA00022692"/>
    </source>
</evidence>
<evidence type="ECO:0000256" key="2">
    <source>
        <dbReference type="ARBA" id="ARBA00004653"/>
    </source>
</evidence>
<accession>A0A835WSZ5</accession>
<reference evidence="10" key="1">
    <citation type="journal article" date="2020" name="bioRxiv">
        <title>Comparative genomics of Chlamydomonas.</title>
        <authorList>
            <person name="Craig R.J."/>
            <person name="Hasan A.R."/>
            <person name="Ness R.W."/>
            <person name="Keightley P.D."/>
        </authorList>
    </citation>
    <scope>NUCLEOTIDE SEQUENCE</scope>
    <source>
        <strain evidence="10">CCAP 11/173</strain>
    </source>
</reference>
<keyword evidence="7" id="KW-1133">Transmembrane helix</keyword>
<keyword evidence="11" id="KW-1185">Reference proteome</keyword>
<keyword evidence="8" id="KW-0472">Membrane</keyword>
<evidence type="ECO:0000256" key="7">
    <source>
        <dbReference type="ARBA" id="ARBA00022989"/>
    </source>
</evidence>
<evidence type="ECO:0000256" key="3">
    <source>
        <dbReference type="ARBA" id="ARBA00005227"/>
    </source>
</evidence>
<protein>
    <submittedName>
        <fullName evidence="10">Uncharacterized protein</fullName>
    </submittedName>
</protein>
<comment type="subcellular location">
    <subcellularLocation>
        <location evidence="1">Endosome membrane</location>
        <topology evidence="1">Multi-pass membrane protein</topology>
    </subcellularLocation>
    <subcellularLocation>
        <location evidence="2">Golgi apparatus membrane</location>
        <topology evidence="2">Multi-pass membrane protein</topology>
    </subcellularLocation>
</comment>
<dbReference type="EMBL" id="JAEHOD010000005">
    <property type="protein sequence ID" value="KAG2452733.1"/>
    <property type="molecule type" value="Genomic_DNA"/>
</dbReference>
<name>A0A835WSZ5_9CHLO</name>